<dbReference type="GeneID" id="6017213"/>
<dbReference type="KEGG" id="cci:CC1G_13310"/>
<dbReference type="EMBL" id="AACS02000006">
    <property type="protein sequence ID" value="EAU81252.1"/>
    <property type="molecule type" value="Genomic_DNA"/>
</dbReference>
<keyword evidence="3" id="KW-1185">Reference proteome</keyword>
<gene>
    <name evidence="2" type="ORF">CC1G_13310</name>
</gene>
<dbReference type="InParanoid" id="A8PD97"/>
<reference evidence="2 3" key="1">
    <citation type="journal article" date="2010" name="Proc. Natl. Acad. Sci. U.S.A.">
        <title>Insights into evolution of multicellular fungi from the assembled chromosomes of the mushroom Coprinopsis cinerea (Coprinus cinereus).</title>
        <authorList>
            <person name="Stajich J.E."/>
            <person name="Wilke S.K."/>
            <person name="Ahren D."/>
            <person name="Au C.H."/>
            <person name="Birren B.W."/>
            <person name="Borodovsky M."/>
            <person name="Burns C."/>
            <person name="Canback B."/>
            <person name="Casselton L.A."/>
            <person name="Cheng C.K."/>
            <person name="Deng J."/>
            <person name="Dietrich F.S."/>
            <person name="Fargo D.C."/>
            <person name="Farman M.L."/>
            <person name="Gathman A.C."/>
            <person name="Goldberg J."/>
            <person name="Guigo R."/>
            <person name="Hoegger P.J."/>
            <person name="Hooker J.B."/>
            <person name="Huggins A."/>
            <person name="James T.Y."/>
            <person name="Kamada T."/>
            <person name="Kilaru S."/>
            <person name="Kodira C."/>
            <person name="Kues U."/>
            <person name="Kupfer D."/>
            <person name="Kwan H.S."/>
            <person name="Lomsadze A."/>
            <person name="Li W."/>
            <person name="Lilly W.W."/>
            <person name="Ma L.J."/>
            <person name="Mackey A.J."/>
            <person name="Manning G."/>
            <person name="Martin F."/>
            <person name="Muraguchi H."/>
            <person name="Natvig D.O."/>
            <person name="Palmerini H."/>
            <person name="Ramesh M.A."/>
            <person name="Rehmeyer C.J."/>
            <person name="Roe B.A."/>
            <person name="Shenoy N."/>
            <person name="Stanke M."/>
            <person name="Ter-Hovhannisyan V."/>
            <person name="Tunlid A."/>
            <person name="Velagapudi R."/>
            <person name="Vision T.J."/>
            <person name="Zeng Q."/>
            <person name="Zolan M.E."/>
            <person name="Pukkila P.J."/>
        </authorList>
    </citation>
    <scope>NUCLEOTIDE SEQUENCE [LARGE SCALE GENOMIC DNA]</scope>
    <source>
        <strain evidence="3">Okayama-7 / 130 / ATCC MYA-4618 / FGSC 9003</strain>
    </source>
</reference>
<name>A8PD97_COPC7</name>
<accession>A8PD97</accession>
<evidence type="ECO:0000256" key="1">
    <source>
        <dbReference type="SAM" id="MobiDB-lite"/>
    </source>
</evidence>
<sequence length="145" mass="15843">MASSPSPDLVDRLAKVYNLVSSAASWTADNQNTKKIHLMHHTKKLHKLLDSKPSSPYFSPEHLGKAIHKWLKSDAAGYRKDPLSIPVEIFSFDATYSELPPLLAAAGVKSTLNAGKTLKNADQGSKEEDKKGKGEDKNVEQTLSS</sequence>
<feature type="compositionally biased region" description="Basic and acidic residues" evidence="1">
    <location>
        <begin position="124"/>
        <end position="139"/>
    </location>
</feature>
<dbReference type="RefSeq" id="XP_001840560.1">
    <property type="nucleotide sequence ID" value="XM_001840508.1"/>
</dbReference>
<protein>
    <submittedName>
        <fullName evidence="2">Uncharacterized protein</fullName>
    </submittedName>
</protein>
<proteinExistence type="predicted"/>
<feature type="region of interest" description="Disordered" evidence="1">
    <location>
        <begin position="116"/>
        <end position="145"/>
    </location>
</feature>
<comment type="caution">
    <text evidence="2">The sequence shown here is derived from an EMBL/GenBank/DDBJ whole genome shotgun (WGS) entry which is preliminary data.</text>
</comment>
<dbReference type="AlphaFoldDB" id="A8PD97"/>
<evidence type="ECO:0000313" key="3">
    <source>
        <dbReference type="Proteomes" id="UP000001861"/>
    </source>
</evidence>
<dbReference type="Proteomes" id="UP000001861">
    <property type="component" value="Unassembled WGS sequence"/>
</dbReference>
<dbReference type="VEuPathDB" id="FungiDB:CC1G_13310"/>
<evidence type="ECO:0000313" key="2">
    <source>
        <dbReference type="EMBL" id="EAU81252.1"/>
    </source>
</evidence>
<organism evidence="2 3">
    <name type="scientific">Coprinopsis cinerea (strain Okayama-7 / 130 / ATCC MYA-4618 / FGSC 9003)</name>
    <name type="common">Inky cap fungus</name>
    <name type="synonym">Hormographiella aspergillata</name>
    <dbReference type="NCBI Taxonomy" id="240176"/>
    <lineage>
        <taxon>Eukaryota</taxon>
        <taxon>Fungi</taxon>
        <taxon>Dikarya</taxon>
        <taxon>Basidiomycota</taxon>
        <taxon>Agaricomycotina</taxon>
        <taxon>Agaricomycetes</taxon>
        <taxon>Agaricomycetidae</taxon>
        <taxon>Agaricales</taxon>
        <taxon>Agaricineae</taxon>
        <taxon>Psathyrellaceae</taxon>
        <taxon>Coprinopsis</taxon>
    </lineage>
</organism>